<reference evidence="8 9" key="1">
    <citation type="submission" date="2020-10" db="EMBL/GenBank/DDBJ databases">
        <title>Ca. Dormibacterota MAGs.</title>
        <authorList>
            <person name="Montgomery K."/>
        </authorList>
    </citation>
    <scope>NUCLEOTIDE SEQUENCE [LARGE SCALE GENOMIC DNA]</scope>
    <source>
        <strain evidence="8">SC8811_S16_3</strain>
    </source>
</reference>
<evidence type="ECO:0000256" key="4">
    <source>
        <dbReference type="ARBA" id="ARBA00022989"/>
    </source>
</evidence>
<feature type="domain" description="Major facilitator superfamily (MFS) profile" evidence="7">
    <location>
        <begin position="35"/>
        <end position="230"/>
    </location>
</feature>
<evidence type="ECO:0000256" key="5">
    <source>
        <dbReference type="ARBA" id="ARBA00023136"/>
    </source>
</evidence>
<dbReference type="AlphaFoldDB" id="A0A934KB24"/>
<evidence type="ECO:0000313" key="8">
    <source>
        <dbReference type="EMBL" id="MBJ7603219.1"/>
    </source>
</evidence>
<dbReference type="PROSITE" id="PS50850">
    <property type="entry name" value="MFS"/>
    <property type="match status" value="1"/>
</dbReference>
<protein>
    <submittedName>
        <fullName evidence="8">MFS transporter</fullName>
    </submittedName>
</protein>
<dbReference type="InterPro" id="IPR011701">
    <property type="entry name" value="MFS"/>
</dbReference>
<dbReference type="SUPFAM" id="SSF103473">
    <property type="entry name" value="MFS general substrate transporter"/>
    <property type="match status" value="1"/>
</dbReference>
<feature type="transmembrane region" description="Helical" evidence="6">
    <location>
        <begin position="67"/>
        <end position="90"/>
    </location>
</feature>
<keyword evidence="4 6" id="KW-1133">Transmembrane helix</keyword>
<dbReference type="EMBL" id="JAEKNQ010000033">
    <property type="protein sequence ID" value="MBJ7603219.1"/>
    <property type="molecule type" value="Genomic_DNA"/>
</dbReference>
<feature type="transmembrane region" description="Helical" evidence="6">
    <location>
        <begin position="38"/>
        <end position="61"/>
    </location>
</feature>
<evidence type="ECO:0000256" key="2">
    <source>
        <dbReference type="ARBA" id="ARBA00022475"/>
    </source>
</evidence>
<feature type="transmembrane region" description="Helical" evidence="6">
    <location>
        <begin position="196"/>
        <end position="213"/>
    </location>
</feature>
<comment type="subcellular location">
    <subcellularLocation>
        <location evidence="1">Cell membrane</location>
        <topology evidence="1">Multi-pass membrane protein</topology>
    </subcellularLocation>
</comment>
<dbReference type="PANTHER" id="PTHR23513:SF6">
    <property type="entry name" value="MAJOR FACILITATOR SUPERFAMILY ASSOCIATED DOMAIN-CONTAINING PROTEIN"/>
    <property type="match status" value="1"/>
</dbReference>
<proteinExistence type="predicted"/>
<evidence type="ECO:0000256" key="1">
    <source>
        <dbReference type="ARBA" id="ARBA00004651"/>
    </source>
</evidence>
<keyword evidence="2" id="KW-1003">Cell membrane</keyword>
<dbReference type="PANTHER" id="PTHR23513">
    <property type="entry name" value="INTEGRAL MEMBRANE EFFLUX PROTEIN-RELATED"/>
    <property type="match status" value="1"/>
</dbReference>
<dbReference type="InterPro" id="IPR020846">
    <property type="entry name" value="MFS_dom"/>
</dbReference>
<dbReference type="GO" id="GO:0005886">
    <property type="term" value="C:plasma membrane"/>
    <property type="evidence" value="ECO:0007669"/>
    <property type="project" value="UniProtKB-SubCell"/>
</dbReference>
<dbReference type="Pfam" id="PF07690">
    <property type="entry name" value="MFS_1"/>
    <property type="match status" value="1"/>
</dbReference>
<dbReference type="Proteomes" id="UP000620075">
    <property type="component" value="Unassembled WGS sequence"/>
</dbReference>
<organism evidence="8 9">
    <name type="scientific">Candidatus Dormiibacter inghamiae</name>
    <dbReference type="NCBI Taxonomy" id="3127013"/>
    <lineage>
        <taxon>Bacteria</taxon>
        <taxon>Bacillati</taxon>
        <taxon>Candidatus Dormiibacterota</taxon>
        <taxon>Candidatus Dormibacteria</taxon>
        <taxon>Candidatus Dormibacterales</taxon>
        <taxon>Candidatus Dormibacteraceae</taxon>
        <taxon>Candidatus Dormiibacter</taxon>
    </lineage>
</organism>
<gene>
    <name evidence="8" type="ORF">JF888_08550</name>
</gene>
<evidence type="ECO:0000256" key="6">
    <source>
        <dbReference type="SAM" id="Phobius"/>
    </source>
</evidence>
<dbReference type="GO" id="GO:0022857">
    <property type="term" value="F:transmembrane transporter activity"/>
    <property type="evidence" value="ECO:0007669"/>
    <property type="project" value="InterPro"/>
</dbReference>
<dbReference type="Gene3D" id="1.20.1250.20">
    <property type="entry name" value="MFS general substrate transporter like domains"/>
    <property type="match status" value="1"/>
</dbReference>
<accession>A0A934KB24</accession>
<feature type="transmembrane region" description="Helical" evidence="6">
    <location>
        <begin position="126"/>
        <end position="144"/>
    </location>
</feature>
<comment type="caution">
    <text evidence="8">The sequence shown here is derived from an EMBL/GenBank/DDBJ whole genome shotgun (WGS) entry which is preliminary data.</text>
</comment>
<evidence type="ECO:0000259" key="7">
    <source>
        <dbReference type="PROSITE" id="PS50850"/>
    </source>
</evidence>
<evidence type="ECO:0000313" key="9">
    <source>
        <dbReference type="Proteomes" id="UP000620075"/>
    </source>
</evidence>
<evidence type="ECO:0000256" key="3">
    <source>
        <dbReference type="ARBA" id="ARBA00022692"/>
    </source>
</evidence>
<dbReference type="InterPro" id="IPR036259">
    <property type="entry name" value="MFS_trans_sf"/>
</dbReference>
<keyword evidence="5 6" id="KW-0472">Membrane</keyword>
<sequence>MTGIRAQEPPPAGSPQSLWQGISEGVRFTFSHPILRPFYLLVSTMNFFNFIYSALGVLYMVRVLHLPPVLIGIPAVLAGLGAIIGSLAAAPLARRAGSGRTMVAGEVMFTGGFLAVPLAFGPRLTATAIIGAGFVIVGIGLMLLDANATTMLQALIPGHLMGRATAANDQLNWGVRPLGALAGGLLGQWLGLHAALWIGTLGALGAALCLVATRVRRYRFGDSPGSPGST</sequence>
<keyword evidence="3 6" id="KW-0812">Transmembrane</keyword>
<feature type="transmembrane region" description="Helical" evidence="6">
    <location>
        <begin position="102"/>
        <end position="120"/>
    </location>
</feature>
<name>A0A934KB24_9BACT</name>